<proteinExistence type="predicted"/>
<dbReference type="EMBL" id="KF984036">
    <property type="protein sequence ID" value="AHL64217.1"/>
    <property type="molecule type" value="Genomic_DNA"/>
</dbReference>
<sequence>MDNFHTGWGFSIFNSKSFNNKVTGKITNNKIINLFCTKEGVCQQGKTDKDTIEGITNRSFHLTISEENLSLLTKLTINFGK</sequence>
<dbReference type="AlphaFoldDB" id="W8QQM6"/>
<reference evidence="1" key="1">
    <citation type="submission" date="2013-12" db="EMBL/GenBank/DDBJ databases">
        <authorList>
            <person name="Rivas A."/>
            <person name="Lemos M."/>
            <person name="Osorio C."/>
        </authorList>
    </citation>
    <scope>NUCLEOTIDE SEQUENCE</scope>
    <source>
        <strain evidence="1">J3G801</strain>
    </source>
</reference>
<reference evidence="1" key="2">
    <citation type="journal article" date="2014" name="FEMS Microbiol. Lett.">
        <title>Evidence for horizontal gene transfer, gene duplication and genetic variation as driving forces of the diversity of haemolytic phenotypes in Photobacterium damselae subsp. damselae.</title>
        <authorList>
            <person name="Rivas A.J."/>
            <person name="Labella A.M."/>
            <person name="Borrego J.J."/>
            <person name="Lemos M.L."/>
            <person name="Osorio C.R."/>
        </authorList>
    </citation>
    <scope>NUCLEOTIDE SEQUENCE</scope>
    <source>
        <strain evidence="1">J3G801</strain>
    </source>
</reference>
<name>W8QQM6_PHODD</name>
<protein>
    <submittedName>
        <fullName evidence="1">Uncharacterized protein</fullName>
    </submittedName>
</protein>
<accession>W8QQM6</accession>
<organism evidence="1">
    <name type="scientific">Photobacterium damselae subsp. damselae</name>
    <name type="common">Listonella damsela</name>
    <dbReference type="NCBI Taxonomy" id="85581"/>
    <lineage>
        <taxon>Bacteria</taxon>
        <taxon>Pseudomonadati</taxon>
        <taxon>Pseudomonadota</taxon>
        <taxon>Gammaproteobacteria</taxon>
        <taxon>Vibrionales</taxon>
        <taxon>Vibrionaceae</taxon>
        <taxon>Photobacterium</taxon>
    </lineage>
</organism>
<evidence type="ECO:0000313" key="1">
    <source>
        <dbReference type="EMBL" id="AHL64217.1"/>
    </source>
</evidence>